<evidence type="ECO:0000313" key="8">
    <source>
        <dbReference type="EMBL" id="GFR01171.1"/>
    </source>
</evidence>
<evidence type="ECO:0000256" key="6">
    <source>
        <dbReference type="SAM" id="MobiDB-lite"/>
    </source>
</evidence>
<dbReference type="Proteomes" id="UP000887116">
    <property type="component" value="Unassembled WGS sequence"/>
</dbReference>
<dbReference type="Gene3D" id="3.30.40.10">
    <property type="entry name" value="Zinc/RING finger domain, C3HC4 (zinc finger)"/>
    <property type="match status" value="1"/>
</dbReference>
<dbReference type="PANTHER" id="PTHR12109:SF3">
    <property type="entry name" value="RING FINGER PROTEIN 141"/>
    <property type="match status" value="1"/>
</dbReference>
<keyword evidence="2" id="KW-0479">Metal-binding</keyword>
<gene>
    <name evidence="8" type="primary">RNF141</name>
    <name evidence="8" type="ORF">TNCT_335501</name>
</gene>
<keyword evidence="9" id="KW-1185">Reference proteome</keyword>
<sequence>MHRISSRYHVPKGRPSKRKMQALLKAKKRWASGEIELEHQSLHENDPDASGNVSSNYENNEVNTYPLNSSELNAATERKLSLLSSHTSAEHVISEQNDPTYVLVDTNVWKNLLCVSTVKCPECDMNNLNIIKTTQLEQFILKKTMGQTISSHLEEFKDDVVKEAHILKKVIDITHEELIEKIKHLNRICRNMIECEGQCLKFYIKSHSDSTFLWKQTIKIVCIRVNITDDSAELFCNESTDEESLNNVLATTEREVEVYKLLSLRQFMLAYNMILYHFNCIQPREEVTGPDCATVKPIPTTMIIDKIMSETDAEECIICMERKPEVTLPCAHAYCLFCIEQWNVSNKTCPVCRAAMENTDDSWVTPEIPETSEVNAEIKKALTVLTLKLPEK</sequence>
<dbReference type="SUPFAM" id="SSF57850">
    <property type="entry name" value="RING/U-box"/>
    <property type="match status" value="1"/>
</dbReference>
<dbReference type="GO" id="GO:0051865">
    <property type="term" value="P:protein autoubiquitination"/>
    <property type="evidence" value="ECO:0007669"/>
    <property type="project" value="TreeGrafter"/>
</dbReference>
<accession>A0A8X6GB90</accession>
<evidence type="ECO:0000256" key="4">
    <source>
        <dbReference type="ARBA" id="ARBA00022833"/>
    </source>
</evidence>
<dbReference type="InterPro" id="IPR017907">
    <property type="entry name" value="Znf_RING_CS"/>
</dbReference>
<proteinExistence type="predicted"/>
<feature type="domain" description="RING-type" evidence="7">
    <location>
        <begin position="316"/>
        <end position="353"/>
    </location>
</feature>
<evidence type="ECO:0000259" key="7">
    <source>
        <dbReference type="PROSITE" id="PS50089"/>
    </source>
</evidence>
<evidence type="ECO:0000256" key="5">
    <source>
        <dbReference type="PROSITE-ProRule" id="PRU00175"/>
    </source>
</evidence>
<dbReference type="SMART" id="SM00184">
    <property type="entry name" value="RING"/>
    <property type="match status" value="1"/>
</dbReference>
<dbReference type="PROSITE" id="PS00518">
    <property type="entry name" value="ZF_RING_1"/>
    <property type="match status" value="1"/>
</dbReference>
<evidence type="ECO:0000313" key="9">
    <source>
        <dbReference type="Proteomes" id="UP000887116"/>
    </source>
</evidence>
<feature type="compositionally biased region" description="Low complexity" evidence="6">
    <location>
        <begin position="52"/>
        <end position="64"/>
    </location>
</feature>
<dbReference type="GO" id="GO:0004842">
    <property type="term" value="F:ubiquitin-protein transferase activity"/>
    <property type="evidence" value="ECO:0007669"/>
    <property type="project" value="TreeGrafter"/>
</dbReference>
<dbReference type="OrthoDB" id="1630758at2759"/>
<evidence type="ECO:0000256" key="2">
    <source>
        <dbReference type="ARBA" id="ARBA00022723"/>
    </source>
</evidence>
<dbReference type="InterPro" id="IPR043400">
    <property type="entry name" value="RING-HC_RNF141"/>
</dbReference>
<dbReference type="Pfam" id="PF13920">
    <property type="entry name" value="zf-C3HC4_3"/>
    <property type="match status" value="1"/>
</dbReference>
<evidence type="ECO:0000256" key="1">
    <source>
        <dbReference type="ARBA" id="ARBA00022017"/>
    </source>
</evidence>
<dbReference type="EMBL" id="BMAO01035093">
    <property type="protein sequence ID" value="GFR01171.1"/>
    <property type="molecule type" value="Genomic_DNA"/>
</dbReference>
<dbReference type="InterPro" id="IPR013083">
    <property type="entry name" value="Znf_RING/FYVE/PHD"/>
</dbReference>
<reference evidence="8" key="1">
    <citation type="submission" date="2020-07" db="EMBL/GenBank/DDBJ databases">
        <title>Multicomponent nature underlies the extraordinary mechanical properties of spider dragline silk.</title>
        <authorList>
            <person name="Kono N."/>
            <person name="Nakamura H."/>
            <person name="Mori M."/>
            <person name="Yoshida Y."/>
            <person name="Ohtoshi R."/>
            <person name="Malay A.D."/>
            <person name="Moran D.A.P."/>
            <person name="Tomita M."/>
            <person name="Numata K."/>
            <person name="Arakawa K."/>
        </authorList>
    </citation>
    <scope>NUCLEOTIDE SEQUENCE</scope>
</reference>
<organism evidence="8 9">
    <name type="scientific">Trichonephila clavata</name>
    <name type="common">Joro spider</name>
    <name type="synonym">Nephila clavata</name>
    <dbReference type="NCBI Taxonomy" id="2740835"/>
    <lineage>
        <taxon>Eukaryota</taxon>
        <taxon>Metazoa</taxon>
        <taxon>Ecdysozoa</taxon>
        <taxon>Arthropoda</taxon>
        <taxon>Chelicerata</taxon>
        <taxon>Arachnida</taxon>
        <taxon>Araneae</taxon>
        <taxon>Araneomorphae</taxon>
        <taxon>Entelegynae</taxon>
        <taxon>Araneoidea</taxon>
        <taxon>Nephilidae</taxon>
        <taxon>Trichonephila</taxon>
    </lineage>
</organism>
<dbReference type="CDD" id="cd16545">
    <property type="entry name" value="RING-HC_RNF141"/>
    <property type="match status" value="1"/>
</dbReference>
<dbReference type="AlphaFoldDB" id="A0A8X6GB90"/>
<keyword evidence="3 5" id="KW-0863">Zinc-finger</keyword>
<feature type="region of interest" description="Disordered" evidence="6">
    <location>
        <begin position="38"/>
        <end position="64"/>
    </location>
</feature>
<dbReference type="PROSITE" id="PS50089">
    <property type="entry name" value="ZF_RING_2"/>
    <property type="match status" value="1"/>
</dbReference>
<comment type="caution">
    <text evidence="8">The sequence shown here is derived from an EMBL/GenBank/DDBJ whole genome shotgun (WGS) entry which is preliminary data.</text>
</comment>
<keyword evidence="4" id="KW-0862">Zinc</keyword>
<dbReference type="InterPro" id="IPR001841">
    <property type="entry name" value="Znf_RING"/>
</dbReference>
<dbReference type="GO" id="GO:0008270">
    <property type="term" value="F:zinc ion binding"/>
    <property type="evidence" value="ECO:0007669"/>
    <property type="project" value="UniProtKB-KW"/>
</dbReference>
<protein>
    <recommendedName>
        <fullName evidence="1">RING finger protein 141</fullName>
    </recommendedName>
</protein>
<name>A0A8X6GB90_TRICU</name>
<dbReference type="InterPro" id="IPR047126">
    <property type="entry name" value="RNF141-like"/>
</dbReference>
<evidence type="ECO:0000256" key="3">
    <source>
        <dbReference type="ARBA" id="ARBA00022771"/>
    </source>
</evidence>
<dbReference type="PANTHER" id="PTHR12109">
    <property type="entry name" value="RING FINGER PROTEIN 141-RELATED"/>
    <property type="match status" value="1"/>
</dbReference>